<sequence length="81" mass="9105">MNYSIPSSLQEIAALRQSPTTTETVARAMAGVVRVARQQGRTLDELVAEVLLEDAVLDDQQRSWLCEMIKNIWHRVPLVGE</sequence>
<keyword evidence="2" id="KW-1185">Reference proteome</keyword>
<dbReference type="AlphaFoldDB" id="A0A0M2Q3T6"/>
<gene>
    <name evidence="1" type="ORF">PROH_04750</name>
</gene>
<dbReference type="eggNOG" id="ENOG5032ZRQ">
    <property type="taxonomic scope" value="Bacteria"/>
</dbReference>
<dbReference type="RefSeq" id="WP_017714353.1">
    <property type="nucleotide sequence ID" value="NZ_KB235941.1"/>
</dbReference>
<organism evidence="1 2">
    <name type="scientific">Prochlorothrix hollandica PCC 9006 = CALU 1027</name>
    <dbReference type="NCBI Taxonomy" id="317619"/>
    <lineage>
        <taxon>Bacteria</taxon>
        <taxon>Bacillati</taxon>
        <taxon>Cyanobacteriota</taxon>
        <taxon>Cyanophyceae</taxon>
        <taxon>Prochlorotrichales</taxon>
        <taxon>Prochlorotrichaceae</taxon>
        <taxon>Prochlorothrix</taxon>
    </lineage>
</organism>
<dbReference type="EMBL" id="AJTX02000002">
    <property type="protein sequence ID" value="KKJ01599.1"/>
    <property type="molecule type" value="Genomic_DNA"/>
</dbReference>
<reference evidence="1" key="1">
    <citation type="submission" date="2012-04" db="EMBL/GenBank/DDBJ databases">
        <authorList>
            <person name="Borisov I.G."/>
            <person name="Ivanikova N.V."/>
            <person name="Pinevich A.V."/>
        </authorList>
    </citation>
    <scope>NUCLEOTIDE SEQUENCE</scope>
    <source>
        <strain evidence="1">CALU 1027</strain>
    </source>
</reference>
<comment type="caution">
    <text evidence="1">The sequence shown here is derived from an EMBL/GenBank/DDBJ whole genome shotgun (WGS) entry which is preliminary data.</text>
</comment>
<accession>A0A0M2Q3T6</accession>
<evidence type="ECO:0000313" key="2">
    <source>
        <dbReference type="Proteomes" id="UP000034681"/>
    </source>
</evidence>
<name>A0A0M2Q3T6_PROHO</name>
<protein>
    <submittedName>
        <fullName evidence="1">Uncharacterized protein</fullName>
    </submittedName>
</protein>
<dbReference type="STRING" id="317619.GCA_000332315_04233"/>
<evidence type="ECO:0000313" key="1">
    <source>
        <dbReference type="EMBL" id="KKJ01599.1"/>
    </source>
</evidence>
<proteinExistence type="predicted"/>
<dbReference type="Proteomes" id="UP000034681">
    <property type="component" value="Unassembled WGS sequence"/>
</dbReference>